<reference evidence="5 6" key="1">
    <citation type="submission" date="2020-08" db="EMBL/GenBank/DDBJ databases">
        <title>Genomic Encyclopedia of Type Strains, Phase IV (KMG-IV): sequencing the most valuable type-strain genomes for metagenomic binning, comparative biology and taxonomic classification.</title>
        <authorList>
            <person name="Goeker M."/>
        </authorList>
    </citation>
    <scope>NUCLEOTIDE SEQUENCE [LARGE SCALE GENOMIC DNA]</scope>
    <source>
        <strain evidence="5 6">DSM 29514</strain>
    </source>
</reference>
<keyword evidence="2 5" id="KW-0238">DNA-binding</keyword>
<dbReference type="EMBL" id="JACIEC010000001">
    <property type="protein sequence ID" value="MBB4143266.1"/>
    <property type="molecule type" value="Genomic_DNA"/>
</dbReference>
<dbReference type="PANTHER" id="PTHR46796:SF2">
    <property type="entry name" value="TRANSCRIPTIONAL REGULATORY PROTEIN"/>
    <property type="match status" value="1"/>
</dbReference>
<dbReference type="Gene3D" id="1.10.10.60">
    <property type="entry name" value="Homeodomain-like"/>
    <property type="match status" value="1"/>
</dbReference>
<dbReference type="AlphaFoldDB" id="A0A7W6LF62"/>
<dbReference type="PANTHER" id="PTHR46796">
    <property type="entry name" value="HTH-TYPE TRANSCRIPTIONAL ACTIVATOR RHAS-RELATED"/>
    <property type="match status" value="1"/>
</dbReference>
<name>A0A7W6LF62_9HYPH</name>
<proteinExistence type="predicted"/>
<dbReference type="RefSeq" id="WP_343048863.1">
    <property type="nucleotide sequence ID" value="NZ_CP049250.1"/>
</dbReference>
<dbReference type="Proteomes" id="UP000519897">
    <property type="component" value="Unassembled WGS sequence"/>
</dbReference>
<protein>
    <submittedName>
        <fullName evidence="5">AraC-like DNA-binding protein</fullName>
    </submittedName>
</protein>
<evidence type="ECO:0000259" key="4">
    <source>
        <dbReference type="PROSITE" id="PS01124"/>
    </source>
</evidence>
<gene>
    <name evidence="5" type="ORF">GGQ72_001765</name>
</gene>
<dbReference type="InterPro" id="IPR009057">
    <property type="entry name" value="Homeodomain-like_sf"/>
</dbReference>
<dbReference type="InterPro" id="IPR050204">
    <property type="entry name" value="AraC_XylS_family_regulators"/>
</dbReference>
<dbReference type="InterPro" id="IPR037923">
    <property type="entry name" value="HTH-like"/>
</dbReference>
<sequence>MKSRFLAYSCAVKGVDAVAADSDRSFPKHTHDQFGLGYIVRGAQQSASGVGSVEAQAGNVISVNPGEVHDGSPIGGGGRAWRMVYLDPHLVWAAGLDVSEHLQGQIEFQRPVIGDPRLLEKTAALFDAVTSPHTFDVAMPMEELLLSILPHMAEVTVPKVKGRLNITRALQRINDDPASSLSLEDLAHLTGGSRFQVLRAFTMTTGLSPHAYLMQKRLQLSRRLMRAGRPLAEVALEAGFADQSHMSRLFLRTFGFAPSSYAKAHRSDARSSA</sequence>
<dbReference type="SUPFAM" id="SSF46689">
    <property type="entry name" value="Homeodomain-like"/>
    <property type="match status" value="2"/>
</dbReference>
<dbReference type="GO" id="GO:0003700">
    <property type="term" value="F:DNA-binding transcription factor activity"/>
    <property type="evidence" value="ECO:0007669"/>
    <property type="project" value="InterPro"/>
</dbReference>
<keyword evidence="1" id="KW-0805">Transcription regulation</keyword>
<dbReference type="SUPFAM" id="SSF51215">
    <property type="entry name" value="Regulatory protein AraC"/>
    <property type="match status" value="1"/>
</dbReference>
<dbReference type="Pfam" id="PF12833">
    <property type="entry name" value="HTH_18"/>
    <property type="match status" value="1"/>
</dbReference>
<comment type="caution">
    <text evidence="5">The sequence shown here is derived from an EMBL/GenBank/DDBJ whole genome shotgun (WGS) entry which is preliminary data.</text>
</comment>
<organism evidence="5 6">
    <name type="scientific">Rhizobium rhizoryzae</name>
    <dbReference type="NCBI Taxonomy" id="451876"/>
    <lineage>
        <taxon>Bacteria</taxon>
        <taxon>Pseudomonadati</taxon>
        <taxon>Pseudomonadota</taxon>
        <taxon>Alphaproteobacteria</taxon>
        <taxon>Hyphomicrobiales</taxon>
        <taxon>Rhizobiaceae</taxon>
        <taxon>Rhizobium/Agrobacterium group</taxon>
        <taxon>Rhizobium</taxon>
    </lineage>
</organism>
<evidence type="ECO:0000313" key="6">
    <source>
        <dbReference type="Proteomes" id="UP000519897"/>
    </source>
</evidence>
<evidence type="ECO:0000256" key="2">
    <source>
        <dbReference type="ARBA" id="ARBA00023125"/>
    </source>
</evidence>
<keyword evidence="6" id="KW-1185">Reference proteome</keyword>
<dbReference type="InterPro" id="IPR003313">
    <property type="entry name" value="AraC-bd"/>
</dbReference>
<evidence type="ECO:0000256" key="1">
    <source>
        <dbReference type="ARBA" id="ARBA00023015"/>
    </source>
</evidence>
<dbReference type="PROSITE" id="PS01124">
    <property type="entry name" value="HTH_ARAC_FAMILY_2"/>
    <property type="match status" value="1"/>
</dbReference>
<evidence type="ECO:0000313" key="5">
    <source>
        <dbReference type="EMBL" id="MBB4143266.1"/>
    </source>
</evidence>
<dbReference type="Pfam" id="PF02311">
    <property type="entry name" value="AraC_binding"/>
    <property type="match status" value="1"/>
</dbReference>
<dbReference type="SMART" id="SM00342">
    <property type="entry name" value="HTH_ARAC"/>
    <property type="match status" value="1"/>
</dbReference>
<dbReference type="GO" id="GO:0043565">
    <property type="term" value="F:sequence-specific DNA binding"/>
    <property type="evidence" value="ECO:0007669"/>
    <property type="project" value="InterPro"/>
</dbReference>
<evidence type="ECO:0000256" key="3">
    <source>
        <dbReference type="ARBA" id="ARBA00023163"/>
    </source>
</evidence>
<keyword evidence="3" id="KW-0804">Transcription</keyword>
<accession>A0A7W6LF62</accession>
<feature type="domain" description="HTH araC/xylS-type" evidence="4">
    <location>
        <begin position="167"/>
        <end position="264"/>
    </location>
</feature>
<dbReference type="InterPro" id="IPR018060">
    <property type="entry name" value="HTH_AraC"/>
</dbReference>